<dbReference type="InterPro" id="IPR016181">
    <property type="entry name" value="Acyl_CoA_acyltransferase"/>
</dbReference>
<evidence type="ECO:0000256" key="3">
    <source>
        <dbReference type="ARBA" id="ARBA00023315"/>
    </source>
</evidence>
<keyword evidence="4" id="KW-0732">Signal</keyword>
<evidence type="ECO:0000256" key="4">
    <source>
        <dbReference type="SAM" id="SignalP"/>
    </source>
</evidence>
<dbReference type="GeneID" id="103515715"/>
<dbReference type="SUPFAM" id="SSF55729">
    <property type="entry name" value="Acyl-CoA N-acyltransferases (Nat)"/>
    <property type="match status" value="1"/>
</dbReference>
<evidence type="ECO:0000313" key="7">
    <source>
        <dbReference type="RefSeq" id="XP_026684112.1"/>
    </source>
</evidence>
<dbReference type="GO" id="GO:0008080">
    <property type="term" value="F:N-acetyltransferase activity"/>
    <property type="evidence" value="ECO:0007669"/>
    <property type="project" value="TreeGrafter"/>
</dbReference>
<dbReference type="PANTHER" id="PTHR10545:SF29">
    <property type="entry name" value="GH14572P-RELATED"/>
    <property type="match status" value="1"/>
</dbReference>
<keyword evidence="6" id="KW-1185">Reference proteome</keyword>
<evidence type="ECO:0000259" key="5">
    <source>
        <dbReference type="Pfam" id="PF00583"/>
    </source>
</evidence>
<comment type="similarity">
    <text evidence="1">Belongs to the acetyltransferase family.</text>
</comment>
<reference evidence="7" key="1">
    <citation type="submission" date="2025-08" db="UniProtKB">
        <authorList>
            <consortium name="RefSeq"/>
        </authorList>
    </citation>
    <scope>IDENTIFICATION</scope>
</reference>
<keyword evidence="3" id="KW-0012">Acyltransferase</keyword>
<protein>
    <submittedName>
        <fullName evidence="7">Diamine acetyltransferase 2-like isoform X2</fullName>
    </submittedName>
</protein>
<dbReference type="PANTHER" id="PTHR10545">
    <property type="entry name" value="DIAMINE N-ACETYLTRANSFERASE"/>
    <property type="match status" value="1"/>
</dbReference>
<proteinExistence type="inferred from homology"/>
<evidence type="ECO:0000256" key="1">
    <source>
        <dbReference type="ARBA" id="ARBA00008694"/>
    </source>
</evidence>
<feature type="domain" description="N-acetyltransferase" evidence="5">
    <location>
        <begin position="66"/>
        <end position="117"/>
    </location>
</feature>
<feature type="chain" id="PRO_5018086621" evidence="4">
    <location>
        <begin position="27"/>
        <end position="125"/>
    </location>
</feature>
<dbReference type="CDD" id="cd04301">
    <property type="entry name" value="NAT_SF"/>
    <property type="match status" value="1"/>
</dbReference>
<dbReference type="RefSeq" id="XP_026684112.1">
    <property type="nucleotide sequence ID" value="XM_026828311.1"/>
</dbReference>
<name>A0A3Q0J6L5_DIACI</name>
<dbReference type="Pfam" id="PF00583">
    <property type="entry name" value="Acetyltransf_1"/>
    <property type="match status" value="1"/>
</dbReference>
<accession>A0A3Q0J6L5</accession>
<feature type="signal peptide" evidence="4">
    <location>
        <begin position="1"/>
        <end position="26"/>
    </location>
</feature>
<dbReference type="InterPro" id="IPR051016">
    <property type="entry name" value="Diverse_Substrate_AcTransf"/>
</dbReference>
<evidence type="ECO:0000313" key="6">
    <source>
        <dbReference type="Proteomes" id="UP000079169"/>
    </source>
</evidence>
<dbReference type="Proteomes" id="UP000079169">
    <property type="component" value="Unplaced"/>
</dbReference>
<keyword evidence="2" id="KW-0808">Transferase</keyword>
<dbReference type="Gene3D" id="3.40.630.30">
    <property type="match status" value="1"/>
</dbReference>
<gene>
    <name evidence="7" type="primary">LOC103515715</name>
</gene>
<dbReference type="AlphaFoldDB" id="A0A3Q0J6L5"/>
<sequence length="125" mass="14630">MLDCFFSCSFCFTCAMLISLQELAVFEKMPNAVKITQETLEKDGFESQPPLWKAFVAEVKEKDTHKNDGKLRLVGYALYFEFYSLLRGRALWLRDLYVEESWRQQKVGQTLIKSVVKMVTAKWWG</sequence>
<organism evidence="6 7">
    <name type="scientific">Diaphorina citri</name>
    <name type="common">Asian citrus psyllid</name>
    <dbReference type="NCBI Taxonomy" id="121845"/>
    <lineage>
        <taxon>Eukaryota</taxon>
        <taxon>Metazoa</taxon>
        <taxon>Ecdysozoa</taxon>
        <taxon>Arthropoda</taxon>
        <taxon>Hexapoda</taxon>
        <taxon>Insecta</taxon>
        <taxon>Pterygota</taxon>
        <taxon>Neoptera</taxon>
        <taxon>Paraneoptera</taxon>
        <taxon>Hemiptera</taxon>
        <taxon>Sternorrhyncha</taxon>
        <taxon>Psylloidea</taxon>
        <taxon>Psyllidae</taxon>
        <taxon>Diaphorininae</taxon>
        <taxon>Diaphorina</taxon>
    </lineage>
</organism>
<dbReference type="InterPro" id="IPR000182">
    <property type="entry name" value="GNAT_dom"/>
</dbReference>
<evidence type="ECO:0000256" key="2">
    <source>
        <dbReference type="ARBA" id="ARBA00022679"/>
    </source>
</evidence>